<name>A0A0M9BU58_9BACL</name>
<dbReference type="PATRIC" id="fig|1705561.3.peg.3063"/>
<accession>A0A0M9BU58</accession>
<dbReference type="RefSeq" id="WP_024633076.1">
    <property type="nucleotide sequence ID" value="NZ_LITU01000015.1"/>
</dbReference>
<evidence type="ECO:0000313" key="1">
    <source>
        <dbReference type="EMBL" id="KOY18222.1"/>
    </source>
</evidence>
<dbReference type="GeneID" id="97134480"/>
<evidence type="ECO:0008006" key="3">
    <source>
        <dbReference type="Google" id="ProtNLM"/>
    </source>
</evidence>
<dbReference type="Pfam" id="PF06949">
    <property type="entry name" value="DUF1292"/>
    <property type="match status" value="1"/>
</dbReference>
<organism evidence="1 2">
    <name type="scientific">Paenibacillus xylanivorans</name>
    <dbReference type="NCBI Taxonomy" id="1705561"/>
    <lineage>
        <taxon>Bacteria</taxon>
        <taxon>Bacillati</taxon>
        <taxon>Bacillota</taxon>
        <taxon>Bacilli</taxon>
        <taxon>Bacillales</taxon>
        <taxon>Paenibacillaceae</taxon>
        <taxon>Paenibacillus</taxon>
    </lineage>
</organism>
<dbReference type="InterPro" id="IPR009711">
    <property type="entry name" value="UPF0473"/>
</dbReference>
<dbReference type="Proteomes" id="UP000037688">
    <property type="component" value="Unassembled WGS sequence"/>
</dbReference>
<gene>
    <name evidence="1" type="ORF">AMS66_01455</name>
</gene>
<evidence type="ECO:0000313" key="2">
    <source>
        <dbReference type="Proteomes" id="UP000037688"/>
    </source>
</evidence>
<dbReference type="OrthoDB" id="2990381at2"/>
<dbReference type="EMBL" id="LITU01000015">
    <property type="protein sequence ID" value="KOY18222.1"/>
    <property type="molecule type" value="Genomic_DNA"/>
</dbReference>
<comment type="caution">
    <text evidence="1">The sequence shown here is derived from an EMBL/GenBank/DDBJ whole genome shotgun (WGS) entry which is preliminary data.</text>
</comment>
<reference evidence="1 2" key="1">
    <citation type="submission" date="2015-08" db="EMBL/GenBank/DDBJ databases">
        <title>Draft genome sequence of cellulolytic and xylanolytic Paenibacillus sp. A59, isolated from a decaying forest soil from Patagonia, Argentina.</title>
        <authorList>
            <person name="Ghio S."/>
            <person name="Caceres A.M."/>
            <person name="Talia P."/>
            <person name="Grasso D."/>
            <person name="Campos E."/>
        </authorList>
    </citation>
    <scope>NUCLEOTIDE SEQUENCE [LARGE SCALE GENOMIC DNA]</scope>
    <source>
        <strain evidence="1 2">A59</strain>
    </source>
</reference>
<keyword evidence="2" id="KW-1185">Reference proteome</keyword>
<sequence length="104" mass="12080">MTEYSREDLKWTDSLRLAFGAHVELEEENGKSHPYDLLAEFEVKGQQYAVLRSSLRPYDEVELLRVLPGSEGQIMPELVTIDDDDEWENISELYDECTLPIDED</sequence>
<proteinExistence type="predicted"/>
<protein>
    <recommendedName>
        <fullName evidence="3">DUF1292 domain-containing protein</fullName>
    </recommendedName>
</protein>
<dbReference type="AlphaFoldDB" id="A0A0M9BU58"/>